<evidence type="ECO:0000256" key="1">
    <source>
        <dbReference type="ARBA" id="ARBA00006382"/>
    </source>
</evidence>
<dbReference type="GO" id="GO:0016639">
    <property type="term" value="F:oxidoreductase activity, acting on the CH-NH2 group of donors, NAD or NADP as acceptor"/>
    <property type="evidence" value="ECO:0007669"/>
    <property type="project" value="InterPro"/>
</dbReference>
<keyword evidence="2" id="KW-0560">Oxidoreductase</keyword>
<evidence type="ECO:0000256" key="2">
    <source>
        <dbReference type="ARBA" id="ARBA00023002"/>
    </source>
</evidence>
<dbReference type="KEGG" id="syw:SYNW0232"/>
<dbReference type="Proteomes" id="UP000001422">
    <property type="component" value="Chromosome"/>
</dbReference>
<dbReference type="InterPro" id="IPR036291">
    <property type="entry name" value="NAD(P)-bd_dom_sf"/>
</dbReference>
<gene>
    <name evidence="5" type="ordered locus">SYNW0232</name>
</gene>
<dbReference type="InterPro" id="IPR006097">
    <property type="entry name" value="Glu/Leu/Phe/Val/Trp_DH_dimer"/>
</dbReference>
<proteinExistence type="inferred from homology"/>
<evidence type="ECO:0000259" key="4">
    <source>
        <dbReference type="Pfam" id="PF02812"/>
    </source>
</evidence>
<reference evidence="5 6" key="1">
    <citation type="journal article" date="2003" name="Nature">
        <title>The genome of a motile marine Synechococcus.</title>
        <authorList>
            <person name="Palenik B."/>
            <person name="Brahamsha B."/>
            <person name="Larimer F."/>
            <person name="Land M."/>
            <person name="Hauser L."/>
            <person name="Chain P."/>
            <person name="Lamerdin J."/>
            <person name="Regala W."/>
            <person name="Allen E.A."/>
            <person name="McCarren J."/>
            <person name="Paulsen I."/>
            <person name="Dufresne A."/>
            <person name="Partensky F."/>
            <person name="Webb E."/>
            <person name="Waterbury J."/>
        </authorList>
    </citation>
    <scope>NUCLEOTIDE SEQUENCE [LARGE SCALE GENOMIC DNA]</scope>
    <source>
        <strain evidence="5 6">WH8102</strain>
    </source>
</reference>
<protein>
    <submittedName>
        <fullName evidence="5">Possible leucine dehydrogenase</fullName>
    </submittedName>
</protein>
<dbReference type="Gene3D" id="3.40.50.720">
    <property type="entry name" value="NAD(P)-binding Rossmann-like Domain"/>
    <property type="match status" value="1"/>
</dbReference>
<evidence type="ECO:0000313" key="5">
    <source>
        <dbReference type="EMBL" id="CAE06747.1"/>
    </source>
</evidence>
<accession>Q7U9M2</accession>
<dbReference type="SUPFAM" id="SSF53223">
    <property type="entry name" value="Aminoacid dehydrogenase-like, N-terminal domain"/>
    <property type="match status" value="1"/>
</dbReference>
<dbReference type="AlphaFoldDB" id="Q7U9M2"/>
<dbReference type="InterPro" id="IPR046346">
    <property type="entry name" value="Aminoacid_DH-like_N_sf"/>
</dbReference>
<comment type="similarity">
    <text evidence="1">Belongs to the Glu/Leu/Phe/Val dehydrogenases family.</text>
</comment>
<feature type="domain" description="Glutamate/phenylalanine/leucine/valine/L-tryptophan dehydrogenase dimerisation" evidence="4">
    <location>
        <begin position="32"/>
        <end position="125"/>
    </location>
</feature>
<dbReference type="GO" id="GO:0006520">
    <property type="term" value="P:amino acid metabolic process"/>
    <property type="evidence" value="ECO:0007669"/>
    <property type="project" value="InterPro"/>
</dbReference>
<dbReference type="InterPro" id="IPR016211">
    <property type="entry name" value="Glu/Phe/Leu/Val/Trp_DH_bac/arc"/>
</dbReference>
<dbReference type="eggNOG" id="COG0334">
    <property type="taxonomic scope" value="Bacteria"/>
</dbReference>
<organism evidence="5 6">
    <name type="scientific">Parasynechococcus marenigrum (strain WH8102)</name>
    <dbReference type="NCBI Taxonomy" id="84588"/>
    <lineage>
        <taxon>Bacteria</taxon>
        <taxon>Bacillati</taxon>
        <taxon>Cyanobacteriota</taxon>
        <taxon>Cyanophyceae</taxon>
        <taxon>Synechococcales</taxon>
        <taxon>Prochlorococcaceae</taxon>
        <taxon>Parasynechococcus</taxon>
        <taxon>Parasynechococcus marenigrum</taxon>
    </lineage>
</organism>
<dbReference type="SUPFAM" id="SSF51735">
    <property type="entry name" value="NAD(P)-binding Rossmann-fold domains"/>
    <property type="match status" value="1"/>
</dbReference>
<dbReference type="Gene3D" id="3.40.50.10860">
    <property type="entry name" value="Leucine Dehydrogenase, chain A, domain 1"/>
    <property type="match status" value="1"/>
</dbReference>
<evidence type="ECO:0000313" key="6">
    <source>
        <dbReference type="Proteomes" id="UP000001422"/>
    </source>
</evidence>
<keyword evidence="3" id="KW-0520">NAD</keyword>
<dbReference type="PANTHER" id="PTHR42722">
    <property type="entry name" value="LEUCINE DEHYDROGENASE"/>
    <property type="match status" value="1"/>
</dbReference>
<name>Q7U9M2_PARMW</name>
<dbReference type="STRING" id="84588.SYNW0232"/>
<dbReference type="PANTHER" id="PTHR42722:SF1">
    <property type="entry name" value="VALINE DEHYDROGENASE"/>
    <property type="match status" value="1"/>
</dbReference>
<dbReference type="EMBL" id="BX569689">
    <property type="protein sequence ID" value="CAE06747.1"/>
    <property type="molecule type" value="Genomic_DNA"/>
</dbReference>
<dbReference type="Pfam" id="PF02812">
    <property type="entry name" value="ELFV_dehydrog_N"/>
    <property type="match status" value="1"/>
</dbReference>
<sequence>MTTTTRPTPTVSVLAEHVSEHLSVFVVAEDTDAKRPANGGLRLLNYPSDEACIADGERLAGLMTHKHDLYGTGFAGGKIVARAKEPAAVKDELINVTAELLQSLDGAMITGCDLNTSLEDMERLTELTPHVLAAVGSPVDASAATAHGTLGAVEAVLEAELKDAKPGRALVHGCGAVGGTVARTLVEHGWTVFTVDLSRERAGFPGGHAPSPGMPLVGTEA</sequence>
<evidence type="ECO:0000256" key="3">
    <source>
        <dbReference type="ARBA" id="ARBA00023027"/>
    </source>
</evidence>
<keyword evidence="6" id="KW-1185">Reference proteome</keyword>
<dbReference type="HOGENOM" id="CLU_1250112_0_0_3"/>